<keyword evidence="4 8" id="KW-0460">Magnesium</keyword>
<dbReference type="InterPro" id="IPR016496">
    <property type="entry name" value="GTPase_HflX"/>
</dbReference>
<dbReference type="GO" id="GO:0046872">
    <property type="term" value="F:metal ion binding"/>
    <property type="evidence" value="ECO:0007669"/>
    <property type="project" value="UniProtKB-KW"/>
</dbReference>
<dbReference type="SUPFAM" id="SSF52540">
    <property type="entry name" value="P-loop containing nucleoside triphosphate hydrolases"/>
    <property type="match status" value="1"/>
</dbReference>
<keyword evidence="3 6" id="KW-0547">Nucleotide-binding</keyword>
<keyword evidence="9" id="KW-0175">Coiled coil</keyword>
<dbReference type="InterPro" id="IPR045498">
    <property type="entry name" value="HflX_C"/>
</dbReference>
<keyword evidence="5 6" id="KW-0342">GTP-binding</keyword>
<dbReference type="InterPro" id="IPR042108">
    <property type="entry name" value="GTPase_HflX_N_sf"/>
</dbReference>
<dbReference type="AlphaFoldDB" id="A0A7V5I003"/>
<dbReference type="PRINTS" id="PR00326">
    <property type="entry name" value="GTP1OBG"/>
</dbReference>
<feature type="coiled-coil region" evidence="9">
    <location>
        <begin position="180"/>
        <end position="207"/>
    </location>
</feature>
<dbReference type="InterPro" id="IPR006073">
    <property type="entry name" value="GTP-bd"/>
</dbReference>
<dbReference type="InterPro" id="IPR030394">
    <property type="entry name" value="G_HFLX_dom"/>
</dbReference>
<dbReference type="Pfam" id="PF16360">
    <property type="entry name" value="GTP-bdg_M"/>
    <property type="match status" value="1"/>
</dbReference>
<keyword evidence="2 8" id="KW-0479">Metal-binding</keyword>
<dbReference type="CDD" id="cd01878">
    <property type="entry name" value="HflX"/>
    <property type="match status" value="1"/>
</dbReference>
<evidence type="ECO:0000256" key="3">
    <source>
        <dbReference type="ARBA" id="ARBA00022741"/>
    </source>
</evidence>
<evidence type="ECO:0000256" key="4">
    <source>
        <dbReference type="ARBA" id="ARBA00022842"/>
    </source>
</evidence>
<dbReference type="Gene3D" id="6.10.250.2860">
    <property type="match status" value="1"/>
</dbReference>
<comment type="subcellular location">
    <subcellularLocation>
        <location evidence="6">Cytoplasm</location>
    </subcellularLocation>
    <text evidence="6">May associate with membranes.</text>
</comment>
<proteinExistence type="inferred from homology"/>
<evidence type="ECO:0000256" key="9">
    <source>
        <dbReference type="SAM" id="Coils"/>
    </source>
</evidence>
<feature type="binding site" evidence="7">
    <location>
        <begin position="218"/>
        <end position="225"/>
    </location>
    <ligand>
        <name>GTP</name>
        <dbReference type="ChEBI" id="CHEBI:37565"/>
    </ligand>
</feature>
<feature type="binding site" evidence="7">
    <location>
        <begin position="356"/>
        <end position="358"/>
    </location>
    <ligand>
        <name>GTP</name>
        <dbReference type="ChEBI" id="CHEBI:37565"/>
    </ligand>
</feature>
<comment type="caution">
    <text evidence="11">The sequence shown here is derived from an EMBL/GenBank/DDBJ whole genome shotgun (WGS) entry which is preliminary data.</text>
</comment>
<dbReference type="FunFam" id="3.40.50.11060:FF:000001">
    <property type="entry name" value="GTPase HflX"/>
    <property type="match status" value="1"/>
</dbReference>
<dbReference type="Pfam" id="PF19275">
    <property type="entry name" value="HflX_C"/>
    <property type="match status" value="1"/>
</dbReference>
<dbReference type="InterPro" id="IPR027417">
    <property type="entry name" value="P-loop_NTPase"/>
</dbReference>
<name>A0A7V5I003_UNCAE</name>
<feature type="binding site" evidence="8">
    <location>
        <position position="225"/>
    </location>
    <ligand>
        <name>Mg(2+)</name>
        <dbReference type="ChEBI" id="CHEBI:18420"/>
    </ligand>
</feature>
<dbReference type="EMBL" id="DRTT01000100">
    <property type="protein sequence ID" value="HHF98541.1"/>
    <property type="molecule type" value="Genomic_DNA"/>
</dbReference>
<dbReference type="InterPro" id="IPR032305">
    <property type="entry name" value="GTP-bd_M"/>
</dbReference>
<feature type="domain" description="Hflx-type G" evidence="10">
    <location>
        <begin position="212"/>
        <end position="378"/>
    </location>
</feature>
<evidence type="ECO:0000256" key="5">
    <source>
        <dbReference type="ARBA" id="ARBA00023134"/>
    </source>
</evidence>
<reference evidence="11" key="1">
    <citation type="journal article" date="2020" name="mSystems">
        <title>Genome- and Community-Level Interaction Insights into Carbon Utilization and Element Cycling Functions of Hydrothermarchaeota in Hydrothermal Sediment.</title>
        <authorList>
            <person name="Zhou Z."/>
            <person name="Liu Y."/>
            <person name="Xu W."/>
            <person name="Pan J."/>
            <person name="Luo Z.H."/>
            <person name="Li M."/>
        </authorList>
    </citation>
    <scope>NUCLEOTIDE SEQUENCE [LARGE SCALE GENOMIC DNA]</scope>
    <source>
        <strain evidence="11">HyVt-92</strain>
    </source>
</reference>
<evidence type="ECO:0000313" key="11">
    <source>
        <dbReference type="EMBL" id="HHF98541.1"/>
    </source>
</evidence>
<comment type="function">
    <text evidence="6">GTPase that associates with the 50S ribosomal subunit and may have a role during protein synthesis or ribosome biogenesis.</text>
</comment>
<comment type="cofactor">
    <cofactor evidence="8">
        <name>Mg(2+)</name>
        <dbReference type="ChEBI" id="CHEBI:18420"/>
    </cofactor>
</comment>
<evidence type="ECO:0000256" key="7">
    <source>
        <dbReference type="PIRSR" id="PIRSR006809-1"/>
    </source>
</evidence>
<dbReference type="Pfam" id="PF13167">
    <property type="entry name" value="GTP-bdg_N"/>
    <property type="match status" value="1"/>
</dbReference>
<dbReference type="PANTHER" id="PTHR10229:SF0">
    <property type="entry name" value="GTP-BINDING PROTEIN 6-RELATED"/>
    <property type="match status" value="1"/>
</dbReference>
<dbReference type="PANTHER" id="PTHR10229">
    <property type="entry name" value="GTP-BINDING PROTEIN HFLX"/>
    <property type="match status" value="1"/>
</dbReference>
<comment type="similarity">
    <text evidence="6">Belongs to the TRAFAC class OBG-HflX-like GTPase superfamily. HflX GTPase family.</text>
</comment>
<feature type="binding site" evidence="7">
    <location>
        <begin position="331"/>
        <end position="334"/>
    </location>
    <ligand>
        <name>GTP</name>
        <dbReference type="ChEBI" id="CHEBI:37565"/>
    </ligand>
</feature>
<dbReference type="InterPro" id="IPR025121">
    <property type="entry name" value="GTPase_HflX_N"/>
</dbReference>
<dbReference type="Pfam" id="PF01926">
    <property type="entry name" value="MMR_HSR1"/>
    <property type="match status" value="1"/>
</dbReference>
<comment type="subunit">
    <text evidence="6">Monomer. Associates with the 50S ribosomal subunit.</text>
</comment>
<dbReference type="Gene3D" id="3.40.50.11060">
    <property type="entry name" value="GTPase HflX, N-terminal domain"/>
    <property type="match status" value="1"/>
</dbReference>
<feature type="binding site" evidence="7">
    <location>
        <begin position="265"/>
        <end position="268"/>
    </location>
    <ligand>
        <name>GTP</name>
        <dbReference type="ChEBI" id="CHEBI:37565"/>
    </ligand>
</feature>
<organism evidence="11">
    <name type="scientific">Aerophobetes bacterium</name>
    <dbReference type="NCBI Taxonomy" id="2030807"/>
    <lineage>
        <taxon>Bacteria</taxon>
        <taxon>Candidatus Aerophobota</taxon>
    </lineage>
</organism>
<evidence type="ECO:0000256" key="8">
    <source>
        <dbReference type="PIRSR" id="PIRSR006809-2"/>
    </source>
</evidence>
<dbReference type="Proteomes" id="UP000886070">
    <property type="component" value="Unassembled WGS sequence"/>
</dbReference>
<keyword evidence="1 6" id="KW-0963">Cytoplasm</keyword>
<feature type="binding site" evidence="7">
    <location>
        <begin position="243"/>
        <end position="247"/>
    </location>
    <ligand>
        <name>GTP</name>
        <dbReference type="ChEBI" id="CHEBI:37565"/>
    </ligand>
</feature>
<evidence type="ECO:0000259" key="10">
    <source>
        <dbReference type="PROSITE" id="PS51705"/>
    </source>
</evidence>
<feature type="binding site" evidence="8">
    <location>
        <position position="245"/>
    </location>
    <ligand>
        <name>Mg(2+)</name>
        <dbReference type="ChEBI" id="CHEBI:18420"/>
    </ligand>
</feature>
<sequence>MAAVVSKKNQLKPVGAKKREKAILVALEKGREAKDSWTTEDSLNELAQLVKTAGGIVQARVVQKRERPDPAFYIGKGKAEEIAHLCQKVETDVVIFDDDLTPSQQRNLEEKIGVKIVDRTQLILDIFALRAKSSTGKIQVELAQMEYLLPRLKGKGIILSRLGGGIGTRGPGETKLEVDRRKIKERIITLQEKLRKIERQRKVTRKKRRNFWTAALIGYTNVGKSTLLNKIAEAKVKVDDKLFATLDPTTRKVILPTGGVLLLTDTVGFINKLPHHLVAAFHATLQEVEEADILINVLDASHPKMLEQNRATYTVLKELGIQEKPIINVLNKVDLVENKAQLERLKRCVDSPVAVSALTGYGLDKLLEKIARVIEKNMVEATFYFPYGRDDLVSLIYQNGDIKKRKYLADRVMVQAKVSLQVAEKLTNYRNGGKKS</sequence>
<evidence type="ECO:0000256" key="6">
    <source>
        <dbReference type="HAMAP-Rule" id="MF_00900"/>
    </source>
</evidence>
<protein>
    <recommendedName>
        <fullName evidence="6">GTPase HflX</fullName>
    </recommendedName>
    <alternativeName>
        <fullName evidence="6">GTP-binding protein HflX</fullName>
    </alternativeName>
</protein>
<dbReference type="GO" id="GO:0043022">
    <property type="term" value="F:ribosome binding"/>
    <property type="evidence" value="ECO:0007669"/>
    <property type="project" value="TreeGrafter"/>
</dbReference>
<evidence type="ECO:0000256" key="1">
    <source>
        <dbReference type="ARBA" id="ARBA00022490"/>
    </source>
</evidence>
<dbReference type="PIRSF" id="PIRSF006809">
    <property type="entry name" value="GTP-binding_hflX_prd"/>
    <property type="match status" value="1"/>
</dbReference>
<dbReference type="HAMAP" id="MF_00900">
    <property type="entry name" value="GTPase_HflX"/>
    <property type="match status" value="1"/>
</dbReference>
<dbReference type="NCBIfam" id="TIGR03156">
    <property type="entry name" value="GTP_HflX"/>
    <property type="match status" value="1"/>
</dbReference>
<dbReference type="PROSITE" id="PS51705">
    <property type="entry name" value="G_HFLX"/>
    <property type="match status" value="1"/>
</dbReference>
<dbReference type="GO" id="GO:0003924">
    <property type="term" value="F:GTPase activity"/>
    <property type="evidence" value="ECO:0007669"/>
    <property type="project" value="UniProtKB-UniRule"/>
</dbReference>
<accession>A0A7V5I003</accession>
<dbReference type="Gene3D" id="3.40.50.300">
    <property type="entry name" value="P-loop containing nucleotide triphosphate hydrolases"/>
    <property type="match status" value="1"/>
</dbReference>
<evidence type="ECO:0000256" key="2">
    <source>
        <dbReference type="ARBA" id="ARBA00022723"/>
    </source>
</evidence>
<dbReference type="GO" id="GO:0005525">
    <property type="term" value="F:GTP binding"/>
    <property type="evidence" value="ECO:0007669"/>
    <property type="project" value="UniProtKB-UniRule"/>
</dbReference>
<dbReference type="GO" id="GO:0005737">
    <property type="term" value="C:cytoplasm"/>
    <property type="evidence" value="ECO:0007669"/>
    <property type="project" value="UniProtKB-SubCell"/>
</dbReference>
<gene>
    <name evidence="6 11" type="primary">hflX</name>
    <name evidence="11" type="ORF">ENL39_03520</name>
</gene>